<evidence type="ECO:0000256" key="2">
    <source>
        <dbReference type="SAM" id="Coils"/>
    </source>
</evidence>
<proteinExistence type="predicted"/>
<evidence type="ECO:0000313" key="5">
    <source>
        <dbReference type="Proteomes" id="UP001161247"/>
    </source>
</evidence>
<dbReference type="SUPFAM" id="SSF52047">
    <property type="entry name" value="RNI-like"/>
    <property type="match status" value="1"/>
</dbReference>
<keyword evidence="5" id="KW-1185">Reference proteome</keyword>
<dbReference type="InterPro" id="IPR011990">
    <property type="entry name" value="TPR-like_helical_dom_sf"/>
</dbReference>
<keyword evidence="1" id="KW-0802">TPR repeat</keyword>
<feature type="coiled-coil region" evidence="2">
    <location>
        <begin position="302"/>
        <end position="329"/>
    </location>
</feature>
<dbReference type="InterPro" id="IPR019734">
    <property type="entry name" value="TPR_rpt"/>
</dbReference>
<dbReference type="SMART" id="SM00368">
    <property type="entry name" value="LRR_RI"/>
    <property type="match status" value="5"/>
</dbReference>
<accession>A0AAV1EC06</accession>
<dbReference type="EMBL" id="OX459126">
    <property type="protein sequence ID" value="CAI9117219.1"/>
    <property type="molecule type" value="Genomic_DNA"/>
</dbReference>
<keyword evidence="2" id="KW-0175">Coiled coil</keyword>
<feature type="region of interest" description="Disordered" evidence="3">
    <location>
        <begin position="525"/>
        <end position="545"/>
    </location>
</feature>
<dbReference type="Pfam" id="PF13424">
    <property type="entry name" value="TPR_12"/>
    <property type="match status" value="1"/>
</dbReference>
<protein>
    <submittedName>
        <fullName evidence="4">OLC1v1018568C1</fullName>
    </submittedName>
</protein>
<dbReference type="PANTHER" id="PTHR47684:SF1">
    <property type="entry name" value="PROTEIN TONSOKU"/>
    <property type="match status" value="1"/>
</dbReference>
<gene>
    <name evidence="4" type="ORF">OLC1_LOCUS23314</name>
</gene>
<dbReference type="GO" id="GO:0009933">
    <property type="term" value="P:meristem structural organization"/>
    <property type="evidence" value="ECO:0007669"/>
    <property type="project" value="InterPro"/>
</dbReference>
<dbReference type="PROSITE" id="PS50005">
    <property type="entry name" value="TPR"/>
    <property type="match status" value="2"/>
</dbReference>
<dbReference type="GO" id="GO:0040029">
    <property type="term" value="P:epigenetic regulation of gene expression"/>
    <property type="evidence" value="ECO:0007669"/>
    <property type="project" value="InterPro"/>
</dbReference>
<dbReference type="Proteomes" id="UP001161247">
    <property type="component" value="Chromosome 9"/>
</dbReference>
<dbReference type="Gene3D" id="1.25.40.10">
    <property type="entry name" value="Tetratricopeptide repeat domain"/>
    <property type="match status" value="2"/>
</dbReference>
<name>A0AAV1EC06_OLDCO</name>
<reference evidence="4" key="1">
    <citation type="submission" date="2023-03" db="EMBL/GenBank/DDBJ databases">
        <authorList>
            <person name="Julca I."/>
        </authorList>
    </citation>
    <scope>NUCLEOTIDE SEQUENCE</scope>
</reference>
<dbReference type="SMART" id="SM00028">
    <property type="entry name" value="TPR"/>
    <property type="match status" value="5"/>
</dbReference>
<sequence>MAKIGRETELRRAERAYQAATESGNRKAEVRWANVIANIYMNNRGAYLDALKWIKKDYDISQEFLPEKDILPACNTLGELHLRLRNFSQALYYQEKHLRLAEAANDLPEQQRASAQLGRTYHEMCVQSEDDHSAGRSAKKYFISAMNLAKNLMENLSKSPFLTEYTDAHNNLGMLEMDLDNLEEAEKLLTRGLKICNEQEVGENDDSRCRLHHNLGIIYMEFRNWKKAQEHIKKAISICKNMRHYLGEAKALVNFGVLYYRVQRYDKAISCYEEAFYLAKLLEGEDALVYQVVKHIDTVKAAIEIMEELKQGEQNIKKSEKNIEDSRGRAHERKTIQEHITSLDLRIEKSRMIFAWKEHLKYAAMKMRFVEELCDKEKIADSFLVIGESNQKLWKFEEALKWYRKSWETYSLIRDFEGQAVSMINMGIALDFKGCWEEALRCFEEGYRIASEANIGSAKLSAMENMHYSYMIRFDNVELARKLKISINNLKHSSSRDTRVKSRAGFCSETESEIESHRSDISEVSYSPVKSVSNSTRSKPHPSQAVLDDDAPLITFFNAHKKGWKYASSSIAPRGQEVGRKRSSSFLSDVGNKKRLCRRSVKLCHGEDSATSSGFDNINAAKKPCEFQDAPPLTLEGVMIASTPVVVKKSYCSNQLMAPTPPARASGNLLVNHQTLNLTSYPLLDGYLTIKIEEQFVHTPQELCMIHDKFSIDQIKVVVACLYYLQLPSRQRESGLVPVVQDIKCDGITLQTLEAETLLKTKKNGECRLEGILGVWRMRQTVKLYSDCCEEHSERPCLKVLKNLFNPEAIEDEIIASHCGLHDVSVAPLLDVLHGHKAAAVIDLSHNILGYRTMERLKQVLLSSKHNCITHLDLHCNRLGSSALCHIIACPVLCCQLQVLNVSGNRLTDSCARSLSIILKKFQGNNSVHGKAIVQLLRKINTLKRFEDLNLTGIKLSKAMIDILCELPKDTYLSGLMVGGSHIGTDEALRVTLSLLRNSQDVKLDLSACGLTPQYILRLNAEVSSFDILVELNLAGNPMIEEGANALASLLSDPECCLRVLVLRECQLGLIGILEVLKSLSQNNHLKELDLGENIYMDGNHNSLPQTSQQHSDCHFVGNLSAAVEIAKHLKMLDLSNNGFRQDVVEQLRAAWSSNSRGATAQTHTSKNVVHLSVQGLDCCRMPCCPRL</sequence>
<dbReference type="InterPro" id="IPR044227">
    <property type="entry name" value="TONSOKU"/>
</dbReference>
<dbReference type="SUPFAM" id="SSF48452">
    <property type="entry name" value="TPR-like"/>
    <property type="match status" value="2"/>
</dbReference>
<dbReference type="Pfam" id="PF13181">
    <property type="entry name" value="TPR_8"/>
    <property type="match status" value="1"/>
</dbReference>
<dbReference type="PANTHER" id="PTHR47684">
    <property type="entry name" value="PROTEIN TONSOKU"/>
    <property type="match status" value="1"/>
</dbReference>
<feature type="compositionally biased region" description="Polar residues" evidence="3">
    <location>
        <begin position="525"/>
        <end position="537"/>
    </location>
</feature>
<evidence type="ECO:0000256" key="1">
    <source>
        <dbReference type="PROSITE-ProRule" id="PRU00339"/>
    </source>
</evidence>
<organism evidence="4 5">
    <name type="scientific">Oldenlandia corymbosa var. corymbosa</name>
    <dbReference type="NCBI Taxonomy" id="529605"/>
    <lineage>
        <taxon>Eukaryota</taxon>
        <taxon>Viridiplantae</taxon>
        <taxon>Streptophyta</taxon>
        <taxon>Embryophyta</taxon>
        <taxon>Tracheophyta</taxon>
        <taxon>Spermatophyta</taxon>
        <taxon>Magnoliopsida</taxon>
        <taxon>eudicotyledons</taxon>
        <taxon>Gunneridae</taxon>
        <taxon>Pentapetalae</taxon>
        <taxon>asterids</taxon>
        <taxon>lamiids</taxon>
        <taxon>Gentianales</taxon>
        <taxon>Rubiaceae</taxon>
        <taxon>Rubioideae</taxon>
        <taxon>Spermacoceae</taxon>
        <taxon>Hedyotis-Oldenlandia complex</taxon>
        <taxon>Oldenlandia</taxon>
    </lineage>
</organism>
<evidence type="ECO:0000256" key="3">
    <source>
        <dbReference type="SAM" id="MobiDB-lite"/>
    </source>
</evidence>
<dbReference type="GO" id="GO:0072423">
    <property type="term" value="P:response to DNA damage checkpoint signaling"/>
    <property type="evidence" value="ECO:0007669"/>
    <property type="project" value="InterPro"/>
</dbReference>
<evidence type="ECO:0000313" key="4">
    <source>
        <dbReference type="EMBL" id="CAI9117219.1"/>
    </source>
</evidence>
<dbReference type="AlphaFoldDB" id="A0AAV1EC06"/>
<dbReference type="GO" id="GO:0005634">
    <property type="term" value="C:nucleus"/>
    <property type="evidence" value="ECO:0007669"/>
    <property type="project" value="InterPro"/>
</dbReference>
<feature type="repeat" description="TPR" evidence="1">
    <location>
        <begin position="249"/>
        <end position="282"/>
    </location>
</feature>
<feature type="repeat" description="TPR" evidence="1">
    <location>
        <begin position="209"/>
        <end position="242"/>
    </location>
</feature>
<dbReference type="InterPro" id="IPR032675">
    <property type="entry name" value="LRR_dom_sf"/>
</dbReference>
<dbReference type="Gene3D" id="3.80.10.10">
    <property type="entry name" value="Ribonuclease Inhibitor"/>
    <property type="match status" value="1"/>
</dbReference>